<feature type="domain" description="HTH cro/C1-type" evidence="1">
    <location>
        <begin position="48"/>
        <end position="103"/>
    </location>
</feature>
<accession>A0A0F9GRP8</accession>
<sequence>MLDLRELSDIEEQLKSNYNRPLWHDACRLLAEVYRLRAGVKKFKPGELIQEEIIARGWTQNDLAGRLRCPPSWVHEVIAGTAVITPSMAQELGKTFGTSDLFWTRLELAYRPHATDESH</sequence>
<evidence type="ECO:0000313" key="2">
    <source>
        <dbReference type="EMBL" id="KKM01475.1"/>
    </source>
</evidence>
<dbReference type="SUPFAM" id="SSF47413">
    <property type="entry name" value="lambda repressor-like DNA-binding domains"/>
    <property type="match status" value="1"/>
</dbReference>
<protein>
    <recommendedName>
        <fullName evidence="1">HTH cro/C1-type domain-containing protein</fullName>
    </recommendedName>
</protein>
<dbReference type="EMBL" id="LAZR01017187">
    <property type="protein sequence ID" value="KKM01475.1"/>
    <property type="molecule type" value="Genomic_DNA"/>
</dbReference>
<reference evidence="2" key="1">
    <citation type="journal article" date="2015" name="Nature">
        <title>Complex archaea that bridge the gap between prokaryotes and eukaryotes.</title>
        <authorList>
            <person name="Spang A."/>
            <person name="Saw J.H."/>
            <person name="Jorgensen S.L."/>
            <person name="Zaremba-Niedzwiedzka K."/>
            <person name="Martijn J."/>
            <person name="Lind A.E."/>
            <person name="van Eijk R."/>
            <person name="Schleper C."/>
            <person name="Guy L."/>
            <person name="Ettema T.J."/>
        </authorList>
    </citation>
    <scope>NUCLEOTIDE SEQUENCE</scope>
</reference>
<gene>
    <name evidence="2" type="ORF">LCGC14_1794060</name>
</gene>
<dbReference type="AlphaFoldDB" id="A0A0F9GRP8"/>
<dbReference type="CDD" id="cd00093">
    <property type="entry name" value="HTH_XRE"/>
    <property type="match status" value="1"/>
</dbReference>
<evidence type="ECO:0000259" key="1">
    <source>
        <dbReference type="SMART" id="SM00530"/>
    </source>
</evidence>
<dbReference type="SMART" id="SM00530">
    <property type="entry name" value="HTH_XRE"/>
    <property type="match status" value="1"/>
</dbReference>
<proteinExistence type="predicted"/>
<dbReference type="GO" id="GO:0003677">
    <property type="term" value="F:DNA binding"/>
    <property type="evidence" value="ECO:0007669"/>
    <property type="project" value="InterPro"/>
</dbReference>
<dbReference type="Gene3D" id="1.10.260.40">
    <property type="entry name" value="lambda repressor-like DNA-binding domains"/>
    <property type="match status" value="1"/>
</dbReference>
<comment type="caution">
    <text evidence="2">The sequence shown here is derived from an EMBL/GenBank/DDBJ whole genome shotgun (WGS) entry which is preliminary data.</text>
</comment>
<dbReference type="InterPro" id="IPR010982">
    <property type="entry name" value="Lambda_DNA-bd_dom_sf"/>
</dbReference>
<dbReference type="Pfam" id="PF13560">
    <property type="entry name" value="HTH_31"/>
    <property type="match status" value="1"/>
</dbReference>
<organism evidence="2">
    <name type="scientific">marine sediment metagenome</name>
    <dbReference type="NCBI Taxonomy" id="412755"/>
    <lineage>
        <taxon>unclassified sequences</taxon>
        <taxon>metagenomes</taxon>
        <taxon>ecological metagenomes</taxon>
    </lineage>
</organism>
<name>A0A0F9GRP8_9ZZZZ</name>
<dbReference type="InterPro" id="IPR001387">
    <property type="entry name" value="Cro/C1-type_HTH"/>
</dbReference>